<dbReference type="Gene3D" id="3.40.30.10">
    <property type="entry name" value="Glutaredoxin"/>
    <property type="match status" value="1"/>
</dbReference>
<dbReference type="CDD" id="cd02971">
    <property type="entry name" value="PRX_family"/>
    <property type="match status" value="1"/>
</dbReference>
<feature type="domain" description="Alkyl hydroperoxide reductase subunit C/ Thiol specific antioxidant" evidence="1">
    <location>
        <begin position="69"/>
        <end position="190"/>
    </location>
</feature>
<organism evidence="2 3">
    <name type="scientific">Nitrospira tepida</name>
    <dbReference type="NCBI Taxonomy" id="2973512"/>
    <lineage>
        <taxon>Bacteria</taxon>
        <taxon>Pseudomonadati</taxon>
        <taxon>Nitrospirota</taxon>
        <taxon>Nitrospiria</taxon>
        <taxon>Nitrospirales</taxon>
        <taxon>Nitrospiraceae</taxon>
        <taxon>Nitrospira</taxon>
    </lineage>
</organism>
<dbReference type="GO" id="GO:0016209">
    <property type="term" value="F:antioxidant activity"/>
    <property type="evidence" value="ECO:0007669"/>
    <property type="project" value="InterPro"/>
</dbReference>
<dbReference type="Pfam" id="PF00578">
    <property type="entry name" value="AhpC-TSA"/>
    <property type="match status" value="1"/>
</dbReference>
<keyword evidence="3" id="KW-1185">Reference proteome</keyword>
<evidence type="ECO:0000259" key="1">
    <source>
        <dbReference type="Pfam" id="PF00578"/>
    </source>
</evidence>
<dbReference type="Proteomes" id="UP001179121">
    <property type="component" value="Chromosome"/>
</dbReference>
<dbReference type="AlphaFoldDB" id="A0AA86MWC6"/>
<name>A0AA86MWC6_9BACT</name>
<sequence>MIATTHCFRCGGLLVPDYSGEGYARLTILKCVNCGRTPPGGASEPSKAAVSRWANSRQARQIPRHQSRIGRPAPPFRLMAVMNGEPMYLHSTRYRRRWVVLCFPGRLGLMERMVLDRQEHLFARADTALLVVAPDDLVADDPWARTSGPLSVPLLIDPMKRLARLYGVKHDVVAGRCHTFAIDPDNHVRFHHAHPLTVRSMEALRRRLSPRDVGTARRIVMSR</sequence>
<dbReference type="KEGG" id="nti:DNFV4_00728"/>
<dbReference type="SUPFAM" id="SSF52833">
    <property type="entry name" value="Thioredoxin-like"/>
    <property type="match status" value="1"/>
</dbReference>
<dbReference type="GO" id="GO:0016491">
    <property type="term" value="F:oxidoreductase activity"/>
    <property type="evidence" value="ECO:0007669"/>
    <property type="project" value="InterPro"/>
</dbReference>
<accession>A0AA86MWC6</accession>
<evidence type="ECO:0000313" key="3">
    <source>
        <dbReference type="Proteomes" id="UP001179121"/>
    </source>
</evidence>
<proteinExistence type="predicted"/>
<gene>
    <name evidence="2" type="ORF">DNFV4_00728</name>
</gene>
<dbReference type="InterPro" id="IPR000866">
    <property type="entry name" value="AhpC/TSA"/>
</dbReference>
<dbReference type="RefSeq" id="WP_289267295.1">
    <property type="nucleotide sequence ID" value="NZ_OX365700.1"/>
</dbReference>
<evidence type="ECO:0000313" key="2">
    <source>
        <dbReference type="EMBL" id="CAI4030300.1"/>
    </source>
</evidence>
<dbReference type="InterPro" id="IPR036249">
    <property type="entry name" value="Thioredoxin-like_sf"/>
</dbReference>
<protein>
    <recommendedName>
        <fullName evidence="1">Alkyl hydroperoxide reductase subunit C/ Thiol specific antioxidant domain-containing protein</fullName>
    </recommendedName>
</protein>
<reference evidence="2" key="1">
    <citation type="submission" date="2022-10" db="EMBL/GenBank/DDBJ databases">
        <authorList>
            <person name="Koch H."/>
        </authorList>
    </citation>
    <scope>NUCLEOTIDE SEQUENCE</scope>
    <source>
        <strain evidence="2">DNF</strain>
    </source>
</reference>
<dbReference type="EMBL" id="OX365700">
    <property type="protein sequence ID" value="CAI4030300.1"/>
    <property type="molecule type" value="Genomic_DNA"/>
</dbReference>